<dbReference type="EMBL" id="JBEDNQ010000009">
    <property type="protein sequence ID" value="MEQ3552981.1"/>
    <property type="molecule type" value="Genomic_DNA"/>
</dbReference>
<comment type="caution">
    <text evidence="1">The sequence shown here is derived from an EMBL/GenBank/DDBJ whole genome shotgun (WGS) entry which is preliminary data.</text>
</comment>
<organism evidence="1 2">
    <name type="scientific">Pseudonocardia nematodicida</name>
    <dbReference type="NCBI Taxonomy" id="1206997"/>
    <lineage>
        <taxon>Bacteria</taxon>
        <taxon>Bacillati</taxon>
        <taxon>Actinomycetota</taxon>
        <taxon>Actinomycetes</taxon>
        <taxon>Pseudonocardiales</taxon>
        <taxon>Pseudonocardiaceae</taxon>
        <taxon>Pseudonocardia</taxon>
    </lineage>
</organism>
<sequence>MRDTAVVTDLVGYLGRTGWQDTGRTWRGGGIWSLAGTEVLVPVDSDVRDYPERVADLVRVVADVEERPADDVLRSLRRPADDQVTLEPGAELTLDSGVQTLDGVRRLVRESARTVSEGPHVRFRGRETGTVTELLASTAIGPVMSGKSGFSLFLPSDGDGELRGREVTRQLHDMLTTASRAVRSGRPAALEDTVLLGVTVECCRVLAHLGGSDDEGFEFGFRWAADGTGPVRGPARVGFPAGSGSVLRSAGRRIVRNALRGGASAAGLVDGLHDEPGSEDRWRARVSGEVLPHAGEVRGRTIWLRFRGQETYDRTVERYHHGLPIRVEGELTSRDGRIELMVDEDGWTT</sequence>
<gene>
    <name evidence="1" type="ORF">WIS52_21150</name>
</gene>
<dbReference type="RefSeq" id="WP_349300051.1">
    <property type="nucleotide sequence ID" value="NZ_JBEDNQ010000009.1"/>
</dbReference>
<name>A0ABV1KFM4_9PSEU</name>
<evidence type="ECO:0000313" key="1">
    <source>
        <dbReference type="EMBL" id="MEQ3552981.1"/>
    </source>
</evidence>
<keyword evidence="2" id="KW-1185">Reference proteome</keyword>
<evidence type="ECO:0000313" key="2">
    <source>
        <dbReference type="Proteomes" id="UP001494902"/>
    </source>
</evidence>
<dbReference type="Proteomes" id="UP001494902">
    <property type="component" value="Unassembled WGS sequence"/>
</dbReference>
<reference evidence="1 2" key="1">
    <citation type="submission" date="2024-03" db="EMBL/GenBank/DDBJ databases">
        <title>Draft genome sequence of Pseudonocardia nematodicida JCM 31783.</title>
        <authorList>
            <person name="Butdee W."/>
            <person name="Duangmal K."/>
        </authorList>
    </citation>
    <scope>NUCLEOTIDE SEQUENCE [LARGE SCALE GENOMIC DNA]</scope>
    <source>
        <strain evidence="1 2">JCM 31783</strain>
    </source>
</reference>
<accession>A0ABV1KFM4</accession>
<protein>
    <submittedName>
        <fullName evidence="1">Uncharacterized protein</fullName>
    </submittedName>
</protein>
<proteinExistence type="predicted"/>